<dbReference type="Proteomes" id="UP000198755">
    <property type="component" value="Unassembled WGS sequence"/>
</dbReference>
<protein>
    <submittedName>
        <fullName evidence="1">Uncharacterized protein</fullName>
    </submittedName>
</protein>
<sequence>MSNLLKIIASGLVLTAGGLGLFGVSASATPSIGLPAISEVSHLTDASGVSIDHAQFPCTFPLPCGYGYYQPTYYSGRYYVGRHYGGGYYRGMHRGPSYYGRGHAYGHYGRGYRGGGHGGWHR</sequence>
<evidence type="ECO:0000313" key="1">
    <source>
        <dbReference type="EMBL" id="SFK89400.1"/>
    </source>
</evidence>
<evidence type="ECO:0000313" key="2">
    <source>
        <dbReference type="Proteomes" id="UP000198755"/>
    </source>
</evidence>
<keyword evidence="2" id="KW-1185">Reference proteome</keyword>
<dbReference type="AlphaFoldDB" id="A0A1I4D9A7"/>
<name>A0A1I4D9A7_9HYPH</name>
<gene>
    <name evidence="1" type="ORF">SAMN05444581_1436</name>
</gene>
<accession>A0A1I4D9A7</accession>
<proteinExistence type="predicted"/>
<organism evidence="1 2">
    <name type="scientific">Methylocapsa palsarum</name>
    <dbReference type="NCBI Taxonomy" id="1612308"/>
    <lineage>
        <taxon>Bacteria</taxon>
        <taxon>Pseudomonadati</taxon>
        <taxon>Pseudomonadota</taxon>
        <taxon>Alphaproteobacteria</taxon>
        <taxon>Hyphomicrobiales</taxon>
        <taxon>Beijerinckiaceae</taxon>
        <taxon>Methylocapsa</taxon>
    </lineage>
</organism>
<reference evidence="1 2" key="1">
    <citation type="submission" date="2016-10" db="EMBL/GenBank/DDBJ databases">
        <authorList>
            <person name="de Groot N.N."/>
        </authorList>
    </citation>
    <scope>NUCLEOTIDE SEQUENCE [LARGE SCALE GENOMIC DNA]</scope>
    <source>
        <strain evidence="1 2">NE2</strain>
    </source>
</reference>
<dbReference type="EMBL" id="FOSN01000043">
    <property type="protein sequence ID" value="SFK89400.1"/>
    <property type="molecule type" value="Genomic_DNA"/>
</dbReference>